<evidence type="ECO:0000256" key="2">
    <source>
        <dbReference type="SAM" id="Phobius"/>
    </source>
</evidence>
<reference evidence="3" key="1">
    <citation type="submission" date="2023-10" db="EMBL/GenBank/DDBJ databases">
        <authorList>
            <person name="Chen Y."/>
            <person name="Shah S."/>
            <person name="Dougan E. K."/>
            <person name="Thang M."/>
            <person name="Chan C."/>
        </authorList>
    </citation>
    <scope>NUCLEOTIDE SEQUENCE [LARGE SCALE GENOMIC DNA]</scope>
</reference>
<evidence type="ECO:0008006" key="5">
    <source>
        <dbReference type="Google" id="ProtNLM"/>
    </source>
</evidence>
<feature type="transmembrane region" description="Helical" evidence="2">
    <location>
        <begin position="116"/>
        <end position="141"/>
    </location>
</feature>
<accession>A0ABN9XKR5</accession>
<evidence type="ECO:0000256" key="1">
    <source>
        <dbReference type="SAM" id="MobiDB-lite"/>
    </source>
</evidence>
<dbReference type="Pfam" id="PF03134">
    <property type="entry name" value="TB2_DP1_HVA22"/>
    <property type="match status" value="1"/>
</dbReference>
<gene>
    <name evidence="3" type="ORF">PCOR1329_LOCUS77699</name>
</gene>
<name>A0ABN9XKR5_9DINO</name>
<feature type="compositionally biased region" description="Basic residues" evidence="1">
    <location>
        <begin position="25"/>
        <end position="36"/>
    </location>
</feature>
<organism evidence="3 4">
    <name type="scientific">Prorocentrum cordatum</name>
    <dbReference type="NCBI Taxonomy" id="2364126"/>
    <lineage>
        <taxon>Eukaryota</taxon>
        <taxon>Sar</taxon>
        <taxon>Alveolata</taxon>
        <taxon>Dinophyceae</taxon>
        <taxon>Prorocentrales</taxon>
        <taxon>Prorocentraceae</taxon>
        <taxon>Prorocentrum</taxon>
    </lineage>
</organism>
<comment type="caution">
    <text evidence="3">The sequence shown here is derived from an EMBL/GenBank/DDBJ whole genome shotgun (WGS) entry which is preliminary data.</text>
</comment>
<protein>
    <recommendedName>
        <fullName evidence="5">Receptor expression-enhancing protein</fullName>
    </recommendedName>
</protein>
<evidence type="ECO:0000313" key="4">
    <source>
        <dbReference type="Proteomes" id="UP001189429"/>
    </source>
</evidence>
<keyword evidence="4" id="KW-1185">Reference proteome</keyword>
<evidence type="ECO:0000313" key="3">
    <source>
        <dbReference type="EMBL" id="CAK0900415.1"/>
    </source>
</evidence>
<feature type="transmembrane region" description="Helical" evidence="2">
    <location>
        <begin position="53"/>
        <end position="73"/>
    </location>
</feature>
<feature type="transmembrane region" description="Helical" evidence="2">
    <location>
        <begin position="93"/>
        <end position="110"/>
    </location>
</feature>
<dbReference type="EMBL" id="CAUYUJ010020773">
    <property type="protein sequence ID" value="CAK0900415.1"/>
    <property type="molecule type" value="Genomic_DNA"/>
</dbReference>
<keyword evidence="2" id="KW-0472">Membrane</keyword>
<keyword evidence="2" id="KW-1133">Transmembrane helix</keyword>
<proteinExistence type="predicted"/>
<feature type="region of interest" description="Disordered" evidence="1">
    <location>
        <begin position="15"/>
        <end position="45"/>
    </location>
</feature>
<keyword evidence="2" id="KW-0812">Transmembrane</keyword>
<sequence length="192" mass="21340">MSGCRSLFPFAPAPASRAATGRLSRAPRPRSGRHPRGPGGGHSAPPPGLSGAMLPHFVNVVLWAIVSVALPAVQTFHALQEKTDGPDAPQKTWLFYWVAYVAMSWVFFYFDWAFRIPFFVLSWFMDVYFEVQILLVLFLVLPKTQGIRIVQAWVKENGVEAAKTVMDQTQGFALEGYRLATGVLSGIDKRLE</sequence>
<dbReference type="InterPro" id="IPR004345">
    <property type="entry name" value="TB2_DP1_HVA22"/>
</dbReference>
<dbReference type="Proteomes" id="UP001189429">
    <property type="component" value="Unassembled WGS sequence"/>
</dbReference>